<organism evidence="1 2">
    <name type="scientific">Lasiosphaeria miniovina</name>
    <dbReference type="NCBI Taxonomy" id="1954250"/>
    <lineage>
        <taxon>Eukaryota</taxon>
        <taxon>Fungi</taxon>
        <taxon>Dikarya</taxon>
        <taxon>Ascomycota</taxon>
        <taxon>Pezizomycotina</taxon>
        <taxon>Sordariomycetes</taxon>
        <taxon>Sordariomycetidae</taxon>
        <taxon>Sordariales</taxon>
        <taxon>Lasiosphaeriaceae</taxon>
        <taxon>Lasiosphaeria</taxon>
    </lineage>
</organism>
<sequence length="226" mass="24230">MFACMVRFTFRARGLGDLRNICSAARQRKPDAKLTKAKEPPSMPRGSSIIVLAWLLLLLLLLLLLGLVVAAGVDDGTLSRRHSMLHRQRWPSSRIPDHQQSLLSLFDDFCGPVTGPGSSSGSQMCIGAQSVRLGLCCRRRRRDRILAVAGGHLLQLVQHVLGRVPSVSFGQVAIPGLAVVVVVVVGEGPLHAVGMDAVGEEGVAPQLSWGDEVDEHVLGIGPLELC</sequence>
<dbReference type="EMBL" id="JAUIRO010000003">
    <property type="protein sequence ID" value="KAK0722166.1"/>
    <property type="molecule type" value="Genomic_DNA"/>
</dbReference>
<comment type="caution">
    <text evidence="1">The sequence shown here is derived from an EMBL/GenBank/DDBJ whole genome shotgun (WGS) entry which is preliminary data.</text>
</comment>
<reference evidence="1" key="1">
    <citation type="submission" date="2023-06" db="EMBL/GenBank/DDBJ databases">
        <title>Genome-scale phylogeny and comparative genomics of the fungal order Sordariales.</title>
        <authorList>
            <consortium name="Lawrence Berkeley National Laboratory"/>
            <person name="Hensen N."/>
            <person name="Bonometti L."/>
            <person name="Westerberg I."/>
            <person name="Brannstrom I.O."/>
            <person name="Guillou S."/>
            <person name="Cros-Aarteil S."/>
            <person name="Calhoun S."/>
            <person name="Haridas S."/>
            <person name="Kuo A."/>
            <person name="Mondo S."/>
            <person name="Pangilinan J."/>
            <person name="Riley R."/>
            <person name="LaButti K."/>
            <person name="Andreopoulos B."/>
            <person name="Lipzen A."/>
            <person name="Chen C."/>
            <person name="Yanf M."/>
            <person name="Daum C."/>
            <person name="Ng V."/>
            <person name="Clum A."/>
            <person name="Steindorff A."/>
            <person name="Ohm R."/>
            <person name="Martin F."/>
            <person name="Silar P."/>
            <person name="Natvig D."/>
            <person name="Lalanne C."/>
            <person name="Gautier V."/>
            <person name="Ament-velasquez S.L."/>
            <person name="Kruys A."/>
            <person name="Hutchinson M.I."/>
            <person name="Powell A.J."/>
            <person name="Barry K."/>
            <person name="Miller A.N."/>
            <person name="Grigoriev I.V."/>
            <person name="Debuchy R."/>
            <person name="Gladieux P."/>
            <person name="Thoren M.H."/>
            <person name="Johannesson H."/>
        </authorList>
    </citation>
    <scope>NUCLEOTIDE SEQUENCE</scope>
    <source>
        <strain evidence="1">SMH2392-1A</strain>
    </source>
</reference>
<protein>
    <submittedName>
        <fullName evidence="1">Uncharacterized protein</fullName>
    </submittedName>
</protein>
<dbReference type="AlphaFoldDB" id="A0AA40E2W6"/>
<proteinExistence type="predicted"/>
<evidence type="ECO:0000313" key="2">
    <source>
        <dbReference type="Proteomes" id="UP001172101"/>
    </source>
</evidence>
<dbReference type="RefSeq" id="XP_060298090.1">
    <property type="nucleotide sequence ID" value="XM_060433765.1"/>
</dbReference>
<accession>A0AA40E2W6</accession>
<dbReference type="GeneID" id="85317035"/>
<keyword evidence="2" id="KW-1185">Reference proteome</keyword>
<name>A0AA40E2W6_9PEZI</name>
<evidence type="ECO:0000313" key="1">
    <source>
        <dbReference type="EMBL" id="KAK0722166.1"/>
    </source>
</evidence>
<dbReference type="Proteomes" id="UP001172101">
    <property type="component" value="Unassembled WGS sequence"/>
</dbReference>
<gene>
    <name evidence="1" type="ORF">B0T26DRAFT_205648</name>
</gene>